<dbReference type="OrthoDB" id="262791at2157"/>
<dbReference type="RefSeq" id="WP_159764997.1">
    <property type="nucleotide sequence ID" value="NZ_WUUT01000006.1"/>
</dbReference>
<dbReference type="EMBL" id="WUUT01000006">
    <property type="protein sequence ID" value="MXR52865.1"/>
    <property type="molecule type" value="Genomic_DNA"/>
</dbReference>
<sequence length="331" mass="35446">MEWRCEWCGKPHEEDDPPCDNCGHGSFERAVVRQGSAGEENSTVVWVCTDCGREHTKHSPPCSRCNNGTLERREKTISDDELTQRPGEGSGGDRVAMETTTVWVCARCGREHARHTASCNECGSADLEETEKRVSESETAVPSYLDLVTPQYALALGAVLLVAAVAILGFAGVIDVPFITNDVPDVENVPGSADQTESGVELAEVERGVVDAVNSQRDSQNVGSLAREDRLDEIATFANQQRVKAAVTGEGGVDEAQVEELLSGECQSAWSAQNTVPVESGDDASQLTQRLVGGGFLADPLFGNENIDTIGVDTHAADGRLYVYTILCVSS</sequence>
<feature type="region of interest" description="Disordered" evidence="1">
    <location>
        <begin position="75"/>
        <end position="94"/>
    </location>
</feature>
<comment type="caution">
    <text evidence="3">The sequence shown here is derived from an EMBL/GenBank/DDBJ whole genome shotgun (WGS) entry which is preliminary data.</text>
</comment>
<dbReference type="AlphaFoldDB" id="A0A6B0T452"/>
<keyword evidence="2" id="KW-0472">Membrane</keyword>
<reference evidence="3 4" key="1">
    <citation type="submission" date="2019-12" db="EMBL/GenBank/DDBJ databases">
        <title>Isolation and characterization of three novel carbon monoxide-oxidizing members of Halobacteria from salione crusts and soils.</title>
        <authorList>
            <person name="Myers M.R."/>
            <person name="King G.M."/>
        </authorList>
    </citation>
    <scope>NUCLEOTIDE SEQUENCE [LARGE SCALE GENOMIC DNA]</scope>
    <source>
        <strain evidence="3 4">WSH3</strain>
    </source>
</reference>
<evidence type="ECO:0000313" key="4">
    <source>
        <dbReference type="Proteomes" id="UP000466535"/>
    </source>
</evidence>
<organism evidence="3 4">
    <name type="scientific">Halovenus carboxidivorans</name>
    <dbReference type="NCBI Taxonomy" id="2692199"/>
    <lineage>
        <taxon>Archaea</taxon>
        <taxon>Methanobacteriati</taxon>
        <taxon>Methanobacteriota</taxon>
        <taxon>Stenosarchaea group</taxon>
        <taxon>Halobacteria</taxon>
        <taxon>Halobacteriales</taxon>
        <taxon>Haloarculaceae</taxon>
        <taxon>Halovenus</taxon>
    </lineage>
</organism>
<evidence type="ECO:0000256" key="2">
    <source>
        <dbReference type="SAM" id="Phobius"/>
    </source>
</evidence>
<dbReference type="SUPFAM" id="SSF57783">
    <property type="entry name" value="Zinc beta-ribbon"/>
    <property type="match status" value="1"/>
</dbReference>
<keyword evidence="2" id="KW-0812">Transmembrane</keyword>
<keyword evidence="4" id="KW-1185">Reference proteome</keyword>
<dbReference type="Proteomes" id="UP000466535">
    <property type="component" value="Unassembled WGS sequence"/>
</dbReference>
<gene>
    <name evidence="3" type="ORF">GRX03_14785</name>
</gene>
<proteinExistence type="predicted"/>
<accession>A0A6B0T452</accession>
<protein>
    <submittedName>
        <fullName evidence="3">Uncharacterized protein</fullName>
    </submittedName>
</protein>
<feature type="transmembrane region" description="Helical" evidence="2">
    <location>
        <begin position="152"/>
        <end position="174"/>
    </location>
</feature>
<evidence type="ECO:0000313" key="3">
    <source>
        <dbReference type="EMBL" id="MXR52865.1"/>
    </source>
</evidence>
<keyword evidence="2" id="KW-1133">Transmembrane helix</keyword>
<evidence type="ECO:0000256" key="1">
    <source>
        <dbReference type="SAM" id="MobiDB-lite"/>
    </source>
</evidence>
<name>A0A6B0T452_9EURY</name>